<dbReference type="eggNOG" id="COG3224">
    <property type="taxonomic scope" value="Bacteria"/>
</dbReference>
<dbReference type="Proteomes" id="UP000005019">
    <property type="component" value="Unassembled WGS sequence"/>
</dbReference>
<dbReference type="STRING" id="1000565.METUNv1_02170"/>
<keyword evidence="4" id="KW-1185">Reference proteome</keyword>
<dbReference type="AlphaFoldDB" id="F5RD13"/>
<evidence type="ECO:0000256" key="1">
    <source>
        <dbReference type="SAM" id="Phobius"/>
    </source>
</evidence>
<dbReference type="PANTHER" id="PTHR40057">
    <property type="entry name" value="SLR1162 PROTEIN"/>
    <property type="match status" value="1"/>
</dbReference>
<evidence type="ECO:0000313" key="4">
    <source>
        <dbReference type="Proteomes" id="UP000005019"/>
    </source>
</evidence>
<dbReference type="OrthoDB" id="1494254at2"/>
<dbReference type="PANTHER" id="PTHR40057:SF1">
    <property type="entry name" value="SLR1162 PROTEIN"/>
    <property type="match status" value="1"/>
</dbReference>
<dbReference type="EMBL" id="AFHG01000049">
    <property type="protein sequence ID" value="EGK71664.1"/>
    <property type="molecule type" value="Genomic_DNA"/>
</dbReference>
<keyword evidence="3" id="KW-0560">Oxidoreductase</keyword>
<keyword evidence="1" id="KW-1133">Transmembrane helix</keyword>
<feature type="domain" description="ABM" evidence="2">
    <location>
        <begin position="10"/>
        <end position="99"/>
    </location>
</feature>
<sequence>MSATPPQAHVTRIARRRAKLGYEQEYEAVIREMFAAMREAPGFMGAQMISPETPGGDYQVIAHFRSEADLKAWDESPTRAALQPRLCAAGENEPEYRVLTGLEAWFGPQVVAPSAHPPRTRMALVTWMGIFPTVSLYLWLVAPWLSPLPFLPRVALLTGLIVVTMTWVVMPRLTRLMRGFLNPASRA</sequence>
<name>F5RD13_METUF</name>
<dbReference type="SUPFAM" id="SSF54909">
    <property type="entry name" value="Dimeric alpha+beta barrel"/>
    <property type="match status" value="1"/>
</dbReference>
<dbReference type="InterPro" id="IPR007138">
    <property type="entry name" value="ABM_dom"/>
</dbReference>
<reference evidence="3 4" key="1">
    <citation type="journal article" date="2011" name="J. Bacteriol.">
        <title>Genome sequence of Methyloversatilis universalis FAM5T, a methylotrophic representative of the order Rhodocyclales.</title>
        <authorList>
            <person name="Kittichotirat W."/>
            <person name="Good N.M."/>
            <person name="Hall R."/>
            <person name="Bringel F."/>
            <person name="Lajus A."/>
            <person name="Medigue C."/>
            <person name="Smalley N.E."/>
            <person name="Beck D."/>
            <person name="Bumgarner R."/>
            <person name="Vuilleumier S."/>
            <person name="Kalyuzhnaya M.G."/>
        </authorList>
    </citation>
    <scope>NUCLEOTIDE SEQUENCE [LARGE SCALE GENOMIC DNA]</scope>
    <source>
        <strain evidence="4">ATCC BAA-1314 / JCM 13912 / FAM5</strain>
    </source>
</reference>
<keyword evidence="1" id="KW-0812">Transmembrane</keyword>
<accession>F5RD13</accession>
<evidence type="ECO:0000259" key="2">
    <source>
        <dbReference type="PROSITE" id="PS51725"/>
    </source>
</evidence>
<comment type="caution">
    <text evidence="3">The sequence shown here is derived from an EMBL/GenBank/DDBJ whole genome shotgun (WGS) entry which is preliminary data.</text>
</comment>
<evidence type="ECO:0000313" key="3">
    <source>
        <dbReference type="EMBL" id="EGK71664.1"/>
    </source>
</evidence>
<protein>
    <submittedName>
        <fullName evidence="3">Antibiotic biosynthesis monooxygenase</fullName>
    </submittedName>
</protein>
<dbReference type="PROSITE" id="PS51725">
    <property type="entry name" value="ABM"/>
    <property type="match status" value="1"/>
</dbReference>
<feature type="transmembrane region" description="Helical" evidence="1">
    <location>
        <begin position="150"/>
        <end position="170"/>
    </location>
</feature>
<gene>
    <name evidence="3" type="ORF">METUNv1_02170</name>
</gene>
<dbReference type="InterPro" id="IPR038762">
    <property type="entry name" value="ABM_predict"/>
</dbReference>
<proteinExistence type="predicted"/>
<keyword evidence="3" id="KW-0503">Monooxygenase</keyword>
<keyword evidence="1" id="KW-0472">Membrane</keyword>
<dbReference type="InterPro" id="IPR011008">
    <property type="entry name" value="Dimeric_a/b-barrel"/>
</dbReference>
<dbReference type="GO" id="GO:0004497">
    <property type="term" value="F:monooxygenase activity"/>
    <property type="evidence" value="ECO:0007669"/>
    <property type="project" value="UniProtKB-KW"/>
</dbReference>
<organism evidence="3 4">
    <name type="scientific">Methyloversatilis universalis (strain ATCC BAA-1314 / DSM 25237 / JCM 13912 / CCUG 52030 / FAM5)</name>
    <dbReference type="NCBI Taxonomy" id="1000565"/>
    <lineage>
        <taxon>Bacteria</taxon>
        <taxon>Pseudomonadati</taxon>
        <taxon>Pseudomonadota</taxon>
        <taxon>Betaproteobacteria</taxon>
        <taxon>Nitrosomonadales</taxon>
        <taxon>Sterolibacteriaceae</taxon>
        <taxon>Methyloversatilis</taxon>
    </lineage>
</organism>
<feature type="transmembrane region" description="Helical" evidence="1">
    <location>
        <begin position="124"/>
        <end position="144"/>
    </location>
</feature>
<dbReference type="Pfam" id="PF03992">
    <property type="entry name" value="ABM"/>
    <property type="match status" value="1"/>
</dbReference>
<dbReference type="Gene3D" id="3.30.70.100">
    <property type="match status" value="1"/>
</dbReference>
<dbReference type="RefSeq" id="WP_008061545.1">
    <property type="nucleotide sequence ID" value="NZ_AFHG01000049.1"/>
</dbReference>